<gene>
    <name evidence="1" type="ORF">FRX48_05061</name>
</gene>
<name>A0A5M8PMH0_9LECA</name>
<proteinExistence type="predicted"/>
<organism evidence="1 2">
    <name type="scientific">Lasallia pustulata</name>
    <dbReference type="NCBI Taxonomy" id="136370"/>
    <lineage>
        <taxon>Eukaryota</taxon>
        <taxon>Fungi</taxon>
        <taxon>Dikarya</taxon>
        <taxon>Ascomycota</taxon>
        <taxon>Pezizomycotina</taxon>
        <taxon>Lecanoromycetes</taxon>
        <taxon>OSLEUM clade</taxon>
        <taxon>Umbilicariomycetidae</taxon>
        <taxon>Umbilicariales</taxon>
        <taxon>Umbilicariaceae</taxon>
        <taxon>Lasallia</taxon>
    </lineage>
</organism>
<dbReference type="AlphaFoldDB" id="A0A5M8PMH0"/>
<sequence>MEDELVIVELDDEDDRREIREEQSEQAEKLEALLVEFEEKYDESGVPFCEFLNGYWKDHMKETLREKVPIDQTELERTGVALRETISNVSLQSSEDEEWRFGEVDLDDLDGSGEW</sequence>
<reference evidence="1 2" key="1">
    <citation type="submission" date="2019-09" db="EMBL/GenBank/DDBJ databases">
        <title>The hologenome of the rock-dwelling lichen Lasallia pustulata.</title>
        <authorList>
            <person name="Greshake Tzovaras B."/>
            <person name="Segers F."/>
            <person name="Bicker A."/>
            <person name="Dal Grande F."/>
            <person name="Otte J."/>
            <person name="Hankeln T."/>
            <person name="Schmitt I."/>
            <person name="Ebersberger I."/>
        </authorList>
    </citation>
    <scope>NUCLEOTIDE SEQUENCE [LARGE SCALE GENOMIC DNA]</scope>
    <source>
        <strain evidence="1">A1-1</strain>
    </source>
</reference>
<comment type="caution">
    <text evidence="1">The sequence shown here is derived from an EMBL/GenBank/DDBJ whole genome shotgun (WGS) entry which is preliminary data.</text>
</comment>
<accession>A0A5M8PMH0</accession>
<dbReference type="EMBL" id="VXIT01000008">
    <property type="protein sequence ID" value="KAA6410751.1"/>
    <property type="molecule type" value="Genomic_DNA"/>
</dbReference>
<dbReference type="Proteomes" id="UP000324767">
    <property type="component" value="Unassembled WGS sequence"/>
</dbReference>
<protein>
    <submittedName>
        <fullName evidence="1">Uncharacterized protein</fullName>
    </submittedName>
</protein>
<evidence type="ECO:0000313" key="2">
    <source>
        <dbReference type="Proteomes" id="UP000324767"/>
    </source>
</evidence>
<dbReference type="OrthoDB" id="1577640at2759"/>
<evidence type="ECO:0000313" key="1">
    <source>
        <dbReference type="EMBL" id="KAA6410751.1"/>
    </source>
</evidence>